<proteinExistence type="predicted"/>
<feature type="domain" description="F-box/LRR-repeat protein 15/At3g58940/PEG3-like LRR" evidence="2">
    <location>
        <begin position="68"/>
        <end position="256"/>
    </location>
</feature>
<keyword evidence="4" id="KW-1185">Reference proteome</keyword>
<evidence type="ECO:0000313" key="3">
    <source>
        <dbReference type="EMBL" id="VAI01279.1"/>
    </source>
</evidence>
<protein>
    <recommendedName>
        <fullName evidence="2">F-box/LRR-repeat protein 15/At3g58940/PEG3-like LRR domain-containing protein</fullName>
    </recommendedName>
</protein>
<dbReference type="InterPro" id="IPR055302">
    <property type="entry name" value="F-box_dom-containing"/>
</dbReference>
<organism evidence="3 4">
    <name type="scientific">Triticum turgidum subsp. durum</name>
    <name type="common">Durum wheat</name>
    <name type="synonym">Triticum durum</name>
    <dbReference type="NCBI Taxonomy" id="4567"/>
    <lineage>
        <taxon>Eukaryota</taxon>
        <taxon>Viridiplantae</taxon>
        <taxon>Streptophyta</taxon>
        <taxon>Embryophyta</taxon>
        <taxon>Tracheophyta</taxon>
        <taxon>Spermatophyta</taxon>
        <taxon>Magnoliopsida</taxon>
        <taxon>Liliopsida</taxon>
        <taxon>Poales</taxon>
        <taxon>Poaceae</taxon>
        <taxon>BOP clade</taxon>
        <taxon>Pooideae</taxon>
        <taxon>Triticodae</taxon>
        <taxon>Triticeae</taxon>
        <taxon>Triticinae</taxon>
        <taxon>Triticum</taxon>
    </lineage>
</organism>
<dbReference type="PANTHER" id="PTHR32141">
    <property type="match status" value="1"/>
</dbReference>
<dbReference type="InterPro" id="IPR055411">
    <property type="entry name" value="LRR_FXL15/At3g58940/PEG3-like"/>
</dbReference>
<feature type="signal peptide" evidence="1">
    <location>
        <begin position="1"/>
        <end position="15"/>
    </location>
</feature>
<reference evidence="3 4" key="1">
    <citation type="submission" date="2017-09" db="EMBL/GenBank/DDBJ databases">
        <authorList>
            <consortium name="International Durum Wheat Genome Sequencing Consortium (IDWGSC)"/>
            <person name="Milanesi L."/>
        </authorList>
    </citation>
    <scope>NUCLEOTIDE SEQUENCE [LARGE SCALE GENOMIC DNA]</scope>
    <source>
        <strain evidence="4">cv. Svevo</strain>
    </source>
</reference>
<dbReference type="EMBL" id="LT934118">
    <property type="protein sequence ID" value="VAI01279.1"/>
    <property type="molecule type" value="Genomic_DNA"/>
</dbReference>
<dbReference type="Gene3D" id="3.80.10.10">
    <property type="entry name" value="Ribonuclease Inhibitor"/>
    <property type="match status" value="1"/>
</dbReference>
<dbReference type="InterPro" id="IPR032675">
    <property type="entry name" value="LRR_dom_sf"/>
</dbReference>
<gene>
    <name evidence="3" type="ORF">TRITD_4Bv1G009720</name>
</gene>
<sequence>MWTALLSRRWRPLWCCVPLNLTVDSCLYDGDCKRMAAVSKILSSHPGPARRLDIRMFSTNCKVQPKFDEWFLSPALDQLEVLSFEAGRCRSLPPSTLRLTPTLCRASFSSCYLPQINVTPALLLPQLKQIDFFDIVISKKPMEHLLYSYTALEYLRLEQIHGFISLHIASTNLQWIYVSCWPRNKTSIGKRSLQLFHVMVIENAPFLERLLVSDLEGPTKIKVIDTPKLTALVYSSAKFSELFIGSVIVQVQHSSSSPSS</sequence>
<evidence type="ECO:0000259" key="2">
    <source>
        <dbReference type="Pfam" id="PF24758"/>
    </source>
</evidence>
<evidence type="ECO:0000256" key="1">
    <source>
        <dbReference type="SAM" id="SignalP"/>
    </source>
</evidence>
<dbReference type="Proteomes" id="UP000324705">
    <property type="component" value="Chromosome 4B"/>
</dbReference>
<feature type="chain" id="PRO_5040212802" description="F-box/LRR-repeat protein 15/At3g58940/PEG3-like LRR domain-containing protein" evidence="1">
    <location>
        <begin position="16"/>
        <end position="260"/>
    </location>
</feature>
<name>A0A9R0STQ2_TRITD</name>
<dbReference type="OMA" id="SFEAGRC"/>
<evidence type="ECO:0000313" key="4">
    <source>
        <dbReference type="Proteomes" id="UP000324705"/>
    </source>
</evidence>
<dbReference type="Gramene" id="TRITD4Bv1G009720.1">
    <property type="protein sequence ID" value="TRITD4Bv1G009720.1"/>
    <property type="gene ID" value="TRITD4Bv1G009720"/>
</dbReference>
<dbReference type="Pfam" id="PF24758">
    <property type="entry name" value="LRR_At5g56370"/>
    <property type="match status" value="1"/>
</dbReference>
<accession>A0A9R0STQ2</accession>
<dbReference type="AlphaFoldDB" id="A0A9R0STQ2"/>
<keyword evidence="1" id="KW-0732">Signal</keyword>
<dbReference type="PANTHER" id="PTHR32141:SF168">
    <property type="entry name" value="OS12G0595200 PROTEIN"/>
    <property type="match status" value="1"/>
</dbReference>
<dbReference type="SUPFAM" id="SSF52058">
    <property type="entry name" value="L domain-like"/>
    <property type="match status" value="1"/>
</dbReference>